<evidence type="ECO:0000313" key="2">
    <source>
        <dbReference type="Proteomes" id="UP000429980"/>
    </source>
</evidence>
<dbReference type="EMBL" id="NILF01000048">
    <property type="protein sequence ID" value="TWL36638.1"/>
    <property type="molecule type" value="Genomic_DNA"/>
</dbReference>
<sequence length="41" mass="5048">MRSSLFSFFFENFTKKSYVLYHYQINLTGSKKREANIWSMF</sequence>
<gene>
    <name evidence="1" type="ORF">CHCC15381_4259</name>
</gene>
<dbReference type="Proteomes" id="UP000429980">
    <property type="component" value="Unassembled WGS sequence"/>
</dbReference>
<keyword evidence="2" id="KW-1185">Reference proteome</keyword>
<reference evidence="1 2" key="1">
    <citation type="submission" date="2019-06" db="EMBL/GenBank/DDBJ databases">
        <title>Genome sequence analysis of &gt;100 Bacillus licheniformis strains suggests intrinsic resistance to this species.</title>
        <authorList>
            <person name="Wels M."/>
            <person name="Siezen R.J."/>
            <person name="Johansen E."/>
            <person name="Stuer-Lauridsen B."/>
            <person name="Bjerre K."/>
            <person name="Nielsen B.K.K."/>
        </authorList>
    </citation>
    <scope>NUCLEOTIDE SEQUENCE [LARGE SCALE GENOMIC DNA]</scope>
    <source>
        <strain evidence="1 2">BAC-15381</strain>
    </source>
</reference>
<evidence type="ECO:0000313" key="1">
    <source>
        <dbReference type="EMBL" id="TWL36638.1"/>
    </source>
</evidence>
<organism evidence="1 2">
    <name type="scientific">Bacillus paralicheniformis</name>
    <dbReference type="NCBI Taxonomy" id="1648923"/>
    <lineage>
        <taxon>Bacteria</taxon>
        <taxon>Bacillati</taxon>
        <taxon>Bacillota</taxon>
        <taxon>Bacilli</taxon>
        <taxon>Bacillales</taxon>
        <taxon>Bacillaceae</taxon>
        <taxon>Bacillus</taxon>
    </lineage>
</organism>
<protein>
    <submittedName>
        <fullName evidence="1">Uncharacterized protein</fullName>
    </submittedName>
</protein>
<accession>A0ABY3FUU2</accession>
<comment type="caution">
    <text evidence="1">The sequence shown here is derived from an EMBL/GenBank/DDBJ whole genome shotgun (WGS) entry which is preliminary data.</text>
</comment>
<name>A0ABY3FUU2_9BACI</name>
<proteinExistence type="predicted"/>